<keyword evidence="11 12" id="KW-0472">Membrane</keyword>
<feature type="repeat" description="Solcar" evidence="12">
    <location>
        <begin position="81"/>
        <end position="195"/>
    </location>
</feature>
<keyword evidence="9" id="KW-0809">Transit peptide</keyword>
<dbReference type="InterPro" id="IPR023395">
    <property type="entry name" value="MCP_dom_sf"/>
</dbReference>
<dbReference type="Pfam" id="PF00153">
    <property type="entry name" value="Mito_carr"/>
    <property type="match status" value="3"/>
</dbReference>
<dbReference type="GO" id="GO:0055085">
    <property type="term" value="P:transmembrane transport"/>
    <property type="evidence" value="ECO:0007669"/>
    <property type="project" value="InterPro"/>
</dbReference>
<evidence type="ECO:0000256" key="6">
    <source>
        <dbReference type="ARBA" id="ARBA00022640"/>
    </source>
</evidence>
<evidence type="ECO:0000256" key="10">
    <source>
        <dbReference type="ARBA" id="ARBA00022989"/>
    </source>
</evidence>
<dbReference type="InterPro" id="IPR018108">
    <property type="entry name" value="MCP_transmembrane"/>
</dbReference>
<dbReference type="PANTHER" id="PTHR24089">
    <property type="entry name" value="SOLUTE CARRIER FAMILY 25"/>
    <property type="match status" value="1"/>
</dbReference>
<keyword evidence="8" id="KW-0677">Repeat</keyword>
<name>A0AAE1WFE6_9LAMI</name>
<protein>
    <submittedName>
        <fullName evidence="15">Thylakoid ADP,ATP carrier protein, chloroplastic</fullName>
    </submittedName>
</protein>
<organism evidence="15 16">
    <name type="scientific">Sesamum angolense</name>
    <dbReference type="NCBI Taxonomy" id="2727404"/>
    <lineage>
        <taxon>Eukaryota</taxon>
        <taxon>Viridiplantae</taxon>
        <taxon>Streptophyta</taxon>
        <taxon>Embryophyta</taxon>
        <taxon>Tracheophyta</taxon>
        <taxon>Spermatophyta</taxon>
        <taxon>Magnoliopsida</taxon>
        <taxon>eudicotyledons</taxon>
        <taxon>Gunneridae</taxon>
        <taxon>Pentapetalae</taxon>
        <taxon>asterids</taxon>
        <taxon>lamiids</taxon>
        <taxon>Lamiales</taxon>
        <taxon>Pedaliaceae</taxon>
        <taxon>Sesamum</taxon>
    </lineage>
</organism>
<feature type="repeat" description="Solcar" evidence="12">
    <location>
        <begin position="286"/>
        <end position="370"/>
    </location>
</feature>
<evidence type="ECO:0000256" key="9">
    <source>
        <dbReference type="ARBA" id="ARBA00022946"/>
    </source>
</evidence>
<reference evidence="15" key="1">
    <citation type="submission" date="2020-06" db="EMBL/GenBank/DDBJ databases">
        <authorList>
            <person name="Li T."/>
            <person name="Hu X."/>
            <person name="Zhang T."/>
            <person name="Song X."/>
            <person name="Zhang H."/>
            <person name="Dai N."/>
            <person name="Sheng W."/>
            <person name="Hou X."/>
            <person name="Wei L."/>
        </authorList>
    </citation>
    <scope>NUCLEOTIDE SEQUENCE</scope>
    <source>
        <strain evidence="15">K16</strain>
        <tissue evidence="15">Leaf</tissue>
    </source>
</reference>
<comment type="subcellular location">
    <subcellularLocation>
        <location evidence="2">Membrane</location>
        <topology evidence="2">Multi-pass membrane protein</topology>
    </subcellularLocation>
    <subcellularLocation>
        <location evidence="1">Plastid</location>
        <location evidence="1">Chloroplast envelope</location>
    </subcellularLocation>
</comment>
<evidence type="ECO:0000256" key="8">
    <source>
        <dbReference type="ARBA" id="ARBA00022737"/>
    </source>
</evidence>
<evidence type="ECO:0000256" key="11">
    <source>
        <dbReference type="ARBA" id="ARBA00023136"/>
    </source>
</evidence>
<evidence type="ECO:0000256" key="2">
    <source>
        <dbReference type="ARBA" id="ARBA00004141"/>
    </source>
</evidence>
<dbReference type="AlphaFoldDB" id="A0AAE1WFE6"/>
<dbReference type="EMBL" id="JACGWL010000011">
    <property type="protein sequence ID" value="KAK4392308.1"/>
    <property type="molecule type" value="Genomic_DNA"/>
</dbReference>
<gene>
    <name evidence="15" type="ORF">Sango_2008600</name>
</gene>
<keyword evidence="7 12" id="KW-0812">Transmembrane</keyword>
<evidence type="ECO:0000256" key="13">
    <source>
        <dbReference type="RuleBase" id="RU000488"/>
    </source>
</evidence>
<evidence type="ECO:0000313" key="16">
    <source>
        <dbReference type="Proteomes" id="UP001289374"/>
    </source>
</evidence>
<comment type="caution">
    <text evidence="15">The sequence shown here is derived from an EMBL/GenBank/DDBJ whole genome shotgun (WGS) entry which is preliminary data.</text>
</comment>
<feature type="repeat" description="Solcar" evidence="12">
    <location>
        <begin position="196"/>
        <end position="279"/>
    </location>
</feature>
<evidence type="ECO:0000256" key="12">
    <source>
        <dbReference type="PROSITE-ProRule" id="PRU00282"/>
    </source>
</evidence>
<keyword evidence="4 13" id="KW-0813">Transport</keyword>
<reference evidence="15" key="2">
    <citation type="journal article" date="2024" name="Plant">
        <title>Genomic evolution and insights into agronomic trait innovations of Sesamum species.</title>
        <authorList>
            <person name="Miao H."/>
            <person name="Wang L."/>
            <person name="Qu L."/>
            <person name="Liu H."/>
            <person name="Sun Y."/>
            <person name="Le M."/>
            <person name="Wang Q."/>
            <person name="Wei S."/>
            <person name="Zheng Y."/>
            <person name="Lin W."/>
            <person name="Duan Y."/>
            <person name="Cao H."/>
            <person name="Xiong S."/>
            <person name="Wang X."/>
            <person name="Wei L."/>
            <person name="Li C."/>
            <person name="Ma Q."/>
            <person name="Ju M."/>
            <person name="Zhao R."/>
            <person name="Li G."/>
            <person name="Mu C."/>
            <person name="Tian Q."/>
            <person name="Mei H."/>
            <person name="Zhang T."/>
            <person name="Gao T."/>
            <person name="Zhang H."/>
        </authorList>
    </citation>
    <scope>NUCLEOTIDE SEQUENCE</scope>
    <source>
        <strain evidence="15">K16</strain>
    </source>
</reference>
<keyword evidence="16" id="KW-1185">Reference proteome</keyword>
<dbReference type="Proteomes" id="UP001289374">
    <property type="component" value="Unassembled WGS sequence"/>
</dbReference>
<dbReference type="PRINTS" id="PR00926">
    <property type="entry name" value="MITOCARRIER"/>
</dbReference>
<feature type="transmembrane region" description="Helical" evidence="14">
    <location>
        <begin position="292"/>
        <end position="310"/>
    </location>
</feature>
<evidence type="ECO:0000256" key="14">
    <source>
        <dbReference type="SAM" id="Phobius"/>
    </source>
</evidence>
<evidence type="ECO:0000313" key="15">
    <source>
        <dbReference type="EMBL" id="KAK4392308.1"/>
    </source>
</evidence>
<keyword evidence="5" id="KW-0150">Chloroplast</keyword>
<proteinExistence type="inferred from homology"/>
<dbReference type="GO" id="GO:0009941">
    <property type="term" value="C:chloroplast envelope"/>
    <property type="evidence" value="ECO:0007669"/>
    <property type="project" value="UniProtKB-SubCell"/>
</dbReference>
<accession>A0AAE1WFE6</accession>
<evidence type="ECO:0000256" key="4">
    <source>
        <dbReference type="ARBA" id="ARBA00022448"/>
    </source>
</evidence>
<dbReference type="Gene3D" id="1.50.40.10">
    <property type="entry name" value="Mitochondrial carrier domain"/>
    <property type="match status" value="1"/>
</dbReference>
<dbReference type="PROSITE" id="PS50920">
    <property type="entry name" value="SOLCAR"/>
    <property type="match status" value="3"/>
</dbReference>
<keyword evidence="10 14" id="KW-1133">Transmembrane helix</keyword>
<evidence type="ECO:0000256" key="7">
    <source>
        <dbReference type="ARBA" id="ARBA00022692"/>
    </source>
</evidence>
<keyword evidence="6" id="KW-0934">Plastid</keyword>
<dbReference type="FunFam" id="1.50.40.10:FF:000042">
    <property type="entry name" value="Envelope ADP,ATP carrier protein"/>
    <property type="match status" value="1"/>
</dbReference>
<sequence>MSNNTRTTLVWREIPGRGPDNFTEPDRCRSKYWWRCSGVSSRRRPSFACISLAVKKREEKEFSPTTAQLLKHPLAMVALVPKDGALFAAGAMAGAFAKTVIAPLDRVKLLMQYPETIMLEIIKYAKYYSFINGNDTHGLRAGQDRVKKGIGFIEALTLIGKEEGIKGYWKGNLPSAVQLFAYEAYKKLFRGKDGELSIIGRLAAGACAGMTSTFVTYPLDVLRLRLAVEPGYKTITEVAVNMLREEGFASFYNGLGPSLIGIAPYIAVNFCVFDLVKKALPEKYQKRTETSIATALVSATVATVMCYPLDTVRRQMQMKRSPYMTVLDAFPGIMARDGLVGLYRGFVPNALKTLPNSSIRLTTFDTVKRLIAAAEKEYQKIIEHNCKK</sequence>
<evidence type="ECO:0000256" key="5">
    <source>
        <dbReference type="ARBA" id="ARBA00022528"/>
    </source>
</evidence>
<dbReference type="GO" id="GO:0016020">
    <property type="term" value="C:membrane"/>
    <property type="evidence" value="ECO:0007669"/>
    <property type="project" value="UniProtKB-SubCell"/>
</dbReference>
<evidence type="ECO:0000256" key="1">
    <source>
        <dbReference type="ARBA" id="ARBA00004119"/>
    </source>
</evidence>
<evidence type="ECO:0000256" key="3">
    <source>
        <dbReference type="ARBA" id="ARBA00006375"/>
    </source>
</evidence>
<comment type="similarity">
    <text evidence="3 13">Belongs to the mitochondrial carrier (TC 2.A.29) family.</text>
</comment>
<dbReference type="InterPro" id="IPR002067">
    <property type="entry name" value="MCP"/>
</dbReference>
<dbReference type="SUPFAM" id="SSF103506">
    <property type="entry name" value="Mitochondrial carrier"/>
    <property type="match status" value="1"/>
</dbReference>